<keyword evidence="2" id="KW-0238">DNA-binding</keyword>
<keyword evidence="8" id="KW-1185">Reference proteome</keyword>
<dbReference type="SMART" id="SM00338">
    <property type="entry name" value="BRLZ"/>
    <property type="match status" value="1"/>
</dbReference>
<dbReference type="InterPro" id="IPR046347">
    <property type="entry name" value="bZIP_sf"/>
</dbReference>
<dbReference type="PANTHER" id="PTHR22952">
    <property type="entry name" value="CAMP-RESPONSE ELEMENT BINDING PROTEIN-RELATED"/>
    <property type="match status" value="1"/>
</dbReference>
<feature type="coiled-coil region" evidence="4">
    <location>
        <begin position="185"/>
        <end position="212"/>
    </location>
</feature>
<reference evidence="7" key="1">
    <citation type="submission" date="2021-01" db="UniProtKB">
        <authorList>
            <consortium name="EnsemblPlants"/>
        </authorList>
    </citation>
    <scope>IDENTIFICATION</scope>
</reference>
<evidence type="ECO:0000256" key="3">
    <source>
        <dbReference type="ARBA" id="ARBA00023242"/>
    </source>
</evidence>
<keyword evidence="4" id="KW-0175">Coiled coil</keyword>
<feature type="compositionally biased region" description="Polar residues" evidence="5">
    <location>
        <begin position="1"/>
        <end position="17"/>
    </location>
</feature>
<dbReference type="InterPro" id="IPR043452">
    <property type="entry name" value="BZIP46-like"/>
</dbReference>
<evidence type="ECO:0000313" key="7">
    <source>
        <dbReference type="EnsemblPlants" id="Kaladp0765s0001.1.v1.1"/>
    </source>
</evidence>
<protein>
    <recommendedName>
        <fullName evidence="6">BZIP domain-containing protein</fullName>
    </recommendedName>
</protein>
<evidence type="ECO:0000313" key="8">
    <source>
        <dbReference type="Proteomes" id="UP000594263"/>
    </source>
</evidence>
<evidence type="ECO:0000256" key="2">
    <source>
        <dbReference type="ARBA" id="ARBA00023125"/>
    </source>
</evidence>
<feature type="region of interest" description="Disordered" evidence="5">
    <location>
        <begin position="1"/>
        <end position="31"/>
    </location>
</feature>
<dbReference type="OMA" id="KHCAIAQ"/>
<dbReference type="AlphaFoldDB" id="A0A7N0VGI3"/>
<dbReference type="GO" id="GO:0003700">
    <property type="term" value="F:DNA-binding transcription factor activity"/>
    <property type="evidence" value="ECO:0007669"/>
    <property type="project" value="InterPro"/>
</dbReference>
<dbReference type="InterPro" id="IPR004827">
    <property type="entry name" value="bZIP"/>
</dbReference>
<dbReference type="CDD" id="cd14707">
    <property type="entry name" value="bZIP_plant_BZIP46"/>
    <property type="match status" value="1"/>
</dbReference>
<organism evidence="7 8">
    <name type="scientific">Kalanchoe fedtschenkoi</name>
    <name type="common">Lavender scallops</name>
    <name type="synonym">South American air plant</name>
    <dbReference type="NCBI Taxonomy" id="63787"/>
    <lineage>
        <taxon>Eukaryota</taxon>
        <taxon>Viridiplantae</taxon>
        <taxon>Streptophyta</taxon>
        <taxon>Embryophyta</taxon>
        <taxon>Tracheophyta</taxon>
        <taxon>Spermatophyta</taxon>
        <taxon>Magnoliopsida</taxon>
        <taxon>eudicotyledons</taxon>
        <taxon>Gunneridae</taxon>
        <taxon>Pentapetalae</taxon>
        <taxon>Saxifragales</taxon>
        <taxon>Crassulaceae</taxon>
        <taxon>Kalanchoe</taxon>
    </lineage>
</organism>
<comment type="subcellular location">
    <subcellularLocation>
        <location evidence="1">Nucleus</location>
    </subcellularLocation>
</comment>
<sequence>MASPRVMSSSTAANSDLSPAPAPPQPAQFPSIGVQIDHSRDQPLVTVDDILKNIYGDVALSPDLAFGNGDGAGGFLPKATPSSSSAAVANDVWKEVVAGTGHVVYGGVEAQSGAMVNGGGGGGGQFQMSHQGVPVGQQGAVMVDGRVAVGTRGKRKAVEEPVVDKATQQRQRRMIKNRESAARSRERKQQYTNELETQVMQLEEERAQLKREEVCPSVAYSAFMPLYDASVIVFLL</sequence>
<name>A0A7N0VGI3_KALFE</name>
<proteinExistence type="predicted"/>
<dbReference type="GO" id="GO:0005634">
    <property type="term" value="C:nucleus"/>
    <property type="evidence" value="ECO:0007669"/>
    <property type="project" value="UniProtKB-SubCell"/>
</dbReference>
<dbReference type="SUPFAM" id="SSF57959">
    <property type="entry name" value="Leucine zipper domain"/>
    <property type="match status" value="1"/>
</dbReference>
<feature type="domain" description="BZIP" evidence="6">
    <location>
        <begin position="167"/>
        <end position="212"/>
    </location>
</feature>
<dbReference type="GO" id="GO:0045893">
    <property type="term" value="P:positive regulation of DNA-templated transcription"/>
    <property type="evidence" value="ECO:0007669"/>
    <property type="project" value="InterPro"/>
</dbReference>
<dbReference type="FunFam" id="1.20.5.170:FF:000036">
    <property type="entry name" value="ABSCISIC ACID-INSENSITIVE 5-like protein 2"/>
    <property type="match status" value="1"/>
</dbReference>
<dbReference type="PROSITE" id="PS50217">
    <property type="entry name" value="BZIP"/>
    <property type="match status" value="1"/>
</dbReference>
<dbReference type="PANTHER" id="PTHR22952:SF392">
    <property type="entry name" value="BZIP TRANSCRIPTION FACTOR 12"/>
    <property type="match status" value="1"/>
</dbReference>
<keyword evidence="3" id="KW-0539">Nucleus</keyword>
<dbReference type="GO" id="GO:0003677">
    <property type="term" value="F:DNA binding"/>
    <property type="evidence" value="ECO:0007669"/>
    <property type="project" value="UniProtKB-KW"/>
</dbReference>
<evidence type="ECO:0000256" key="4">
    <source>
        <dbReference type="SAM" id="Coils"/>
    </source>
</evidence>
<dbReference type="Gramene" id="Kaladp0765s0001.1.v1.1">
    <property type="protein sequence ID" value="Kaladp0765s0001.1.v1.1"/>
    <property type="gene ID" value="Kaladp0765s0001.v1.1"/>
</dbReference>
<dbReference type="PROSITE" id="PS00036">
    <property type="entry name" value="BZIP_BASIC"/>
    <property type="match status" value="1"/>
</dbReference>
<evidence type="ECO:0000259" key="6">
    <source>
        <dbReference type="PROSITE" id="PS50217"/>
    </source>
</evidence>
<dbReference type="EnsemblPlants" id="Kaladp0765s0001.1.v1.1">
    <property type="protein sequence ID" value="Kaladp0765s0001.1.v1.1"/>
    <property type="gene ID" value="Kaladp0765s0001.v1.1"/>
</dbReference>
<dbReference type="Gene3D" id="1.20.5.170">
    <property type="match status" value="1"/>
</dbReference>
<evidence type="ECO:0000256" key="1">
    <source>
        <dbReference type="ARBA" id="ARBA00004123"/>
    </source>
</evidence>
<dbReference type="Proteomes" id="UP000594263">
    <property type="component" value="Unplaced"/>
</dbReference>
<evidence type="ECO:0000256" key="5">
    <source>
        <dbReference type="SAM" id="MobiDB-lite"/>
    </source>
</evidence>
<accession>A0A7N0VGI3</accession>
<dbReference type="Pfam" id="PF00170">
    <property type="entry name" value="bZIP_1"/>
    <property type="match status" value="1"/>
</dbReference>